<dbReference type="InterPro" id="IPR001623">
    <property type="entry name" value="DnaJ_domain"/>
</dbReference>
<dbReference type="PRINTS" id="PR01217">
    <property type="entry name" value="PRICHEXTENSN"/>
</dbReference>
<reference evidence="3" key="1">
    <citation type="journal article" date="2020" name="Stud. Mycol.">
        <title>101 Dothideomycetes genomes: a test case for predicting lifestyles and emergence of pathogens.</title>
        <authorList>
            <person name="Haridas S."/>
            <person name="Albert R."/>
            <person name="Binder M."/>
            <person name="Bloem J."/>
            <person name="Labutti K."/>
            <person name="Salamov A."/>
            <person name="Andreopoulos B."/>
            <person name="Baker S."/>
            <person name="Barry K."/>
            <person name="Bills G."/>
            <person name="Bluhm B."/>
            <person name="Cannon C."/>
            <person name="Castanera R."/>
            <person name="Culley D."/>
            <person name="Daum C."/>
            <person name="Ezra D."/>
            <person name="Gonzalez J."/>
            <person name="Henrissat B."/>
            <person name="Kuo A."/>
            <person name="Liang C."/>
            <person name="Lipzen A."/>
            <person name="Lutzoni F."/>
            <person name="Magnuson J."/>
            <person name="Mondo S."/>
            <person name="Nolan M."/>
            <person name="Ohm R."/>
            <person name="Pangilinan J."/>
            <person name="Park H.-J."/>
            <person name="Ramirez L."/>
            <person name="Alfaro M."/>
            <person name="Sun H."/>
            <person name="Tritt A."/>
            <person name="Yoshinaga Y."/>
            <person name="Zwiers L.-H."/>
            <person name="Turgeon B."/>
            <person name="Goodwin S."/>
            <person name="Spatafora J."/>
            <person name="Crous P."/>
            <person name="Grigoriev I."/>
        </authorList>
    </citation>
    <scope>NUCLEOTIDE SEQUENCE</scope>
    <source>
        <strain evidence="3">CBS 122368</strain>
    </source>
</reference>
<dbReference type="RefSeq" id="XP_033685124.1">
    <property type="nucleotide sequence ID" value="XM_033833234.1"/>
</dbReference>
<gene>
    <name evidence="3" type="ORF">BU26DRAFT_564001</name>
</gene>
<name>A0A6A6IKM7_9PLEO</name>
<dbReference type="CDD" id="cd06257">
    <property type="entry name" value="DnaJ"/>
    <property type="match status" value="1"/>
</dbReference>
<accession>A0A6A6IKM7</accession>
<evidence type="ECO:0000259" key="2">
    <source>
        <dbReference type="PROSITE" id="PS50076"/>
    </source>
</evidence>
<dbReference type="Gene3D" id="1.10.287.110">
    <property type="entry name" value="DnaJ domain"/>
    <property type="match status" value="1"/>
</dbReference>
<dbReference type="EMBL" id="ML987194">
    <property type="protein sequence ID" value="KAF2250120.1"/>
    <property type="molecule type" value="Genomic_DNA"/>
</dbReference>
<dbReference type="InterPro" id="IPR036869">
    <property type="entry name" value="J_dom_sf"/>
</dbReference>
<dbReference type="PROSITE" id="PS50076">
    <property type="entry name" value="DNAJ_2"/>
    <property type="match status" value="1"/>
</dbReference>
<dbReference type="Proteomes" id="UP000800094">
    <property type="component" value="Unassembled WGS sequence"/>
</dbReference>
<dbReference type="AlphaFoldDB" id="A0A6A6IKM7"/>
<dbReference type="PANTHER" id="PTHR24074">
    <property type="entry name" value="CO-CHAPERONE PROTEIN DJLA"/>
    <property type="match status" value="1"/>
</dbReference>
<feature type="compositionally biased region" description="Basic and acidic residues" evidence="1">
    <location>
        <begin position="107"/>
        <end position="121"/>
    </location>
</feature>
<feature type="domain" description="J" evidence="2">
    <location>
        <begin position="199"/>
        <end position="267"/>
    </location>
</feature>
<sequence length="273" mass="30063">MDASTMTDETTKTYDADEAVLKLACATPLPEDTPVHTTPSACPPEAVHTSSHEDSSGQPSASSPPARPEQPTPQPPRRARRTRPPSLDIFVDADPAHRPPQPKKPFGRKDGRIPLGVRKDSGNASPSPSPRDPTTPFRFRADDPFWQATENYYSPPPSPFTRSPGPSPTFGVPLPGNAHLPRSNRPRVSHSRLGPKSMVLYNLLELSDWRACSEEIRAAYRRVAMKFHPDKVVGEEMEAATLKMQQINAAKEVLLDAAARKKYHKTGKLPWSV</sequence>
<dbReference type="GeneID" id="54586564"/>
<organism evidence="3 4">
    <name type="scientific">Trematosphaeria pertusa</name>
    <dbReference type="NCBI Taxonomy" id="390896"/>
    <lineage>
        <taxon>Eukaryota</taxon>
        <taxon>Fungi</taxon>
        <taxon>Dikarya</taxon>
        <taxon>Ascomycota</taxon>
        <taxon>Pezizomycotina</taxon>
        <taxon>Dothideomycetes</taxon>
        <taxon>Pleosporomycetidae</taxon>
        <taxon>Pleosporales</taxon>
        <taxon>Massarineae</taxon>
        <taxon>Trematosphaeriaceae</taxon>
        <taxon>Trematosphaeria</taxon>
    </lineage>
</organism>
<proteinExistence type="predicted"/>
<dbReference type="OrthoDB" id="10250354at2759"/>
<evidence type="ECO:0000256" key="1">
    <source>
        <dbReference type="SAM" id="MobiDB-lite"/>
    </source>
</evidence>
<dbReference type="SMART" id="SM00271">
    <property type="entry name" value="DnaJ"/>
    <property type="match status" value="1"/>
</dbReference>
<dbReference type="Pfam" id="PF00226">
    <property type="entry name" value="DnaJ"/>
    <property type="match status" value="1"/>
</dbReference>
<dbReference type="InterPro" id="IPR050817">
    <property type="entry name" value="DjlA_DnaK_co-chaperone"/>
</dbReference>
<evidence type="ECO:0000313" key="3">
    <source>
        <dbReference type="EMBL" id="KAF2250120.1"/>
    </source>
</evidence>
<protein>
    <submittedName>
        <fullName evidence="3">DnaJ-domain-containing protein</fullName>
    </submittedName>
</protein>
<feature type="compositionally biased region" description="Pro residues" evidence="1">
    <location>
        <begin position="65"/>
        <end position="76"/>
    </location>
</feature>
<evidence type="ECO:0000313" key="4">
    <source>
        <dbReference type="Proteomes" id="UP000800094"/>
    </source>
</evidence>
<keyword evidence="4" id="KW-1185">Reference proteome</keyword>
<feature type="region of interest" description="Disordered" evidence="1">
    <location>
        <begin position="29"/>
        <end position="138"/>
    </location>
</feature>
<dbReference type="SUPFAM" id="SSF46565">
    <property type="entry name" value="Chaperone J-domain"/>
    <property type="match status" value="1"/>
</dbReference>